<dbReference type="EMBL" id="AMKT01000113">
    <property type="protein sequence ID" value="OXG10296.1"/>
    <property type="molecule type" value="Genomic_DNA"/>
</dbReference>
<evidence type="ECO:0000256" key="1">
    <source>
        <dbReference type="SAM" id="Phobius"/>
    </source>
</evidence>
<dbReference type="PANTHER" id="PTHR21329">
    <property type="entry name" value="PHOSPHATIDYLINOSITOL N-ACETYLGLUCOSAMINYLTRANSFERASE SUBUNIT Q-RELATED"/>
    <property type="match status" value="1"/>
</dbReference>
<dbReference type="OrthoDB" id="70250at2759"/>
<dbReference type="GO" id="GO:0005783">
    <property type="term" value="C:endoplasmic reticulum"/>
    <property type="evidence" value="ECO:0007669"/>
    <property type="project" value="TreeGrafter"/>
</dbReference>
<keyword evidence="1" id="KW-1133">Transmembrane helix</keyword>
<dbReference type="InterPro" id="IPR007720">
    <property type="entry name" value="PigQ/GPI1"/>
</dbReference>
<dbReference type="GO" id="GO:0006506">
    <property type="term" value="P:GPI anchor biosynthetic process"/>
    <property type="evidence" value="ECO:0007669"/>
    <property type="project" value="InterPro"/>
</dbReference>
<sequence length="576" mass="65917">MNHFSNYQTSNSMGEQSIKVFWPITGVDMSEGRVVGWRLRDTLCVVGIVQDWLWDKILAEMAEEEYLVGLESIGRAGLDATKNTDANGKQYTFWVNKERIPLSCSNPIILVLYKPPDSSRLQYLIPSSPDLHLTVQDRHDPRYQLTIEDDQLSAVVDLINKTRHVQQLFRSLQMESVAEGKKKRKKQASFSSAPYFLFALDACAQTIIFLFSICITCSSSLRALSTSADQLCARLEQSVRGPVRYLTTWNDGRINDRAARYNVIVTRYAETELTLRTRFWNTVWLVINDLILGYAAHNLIRQHSEWLSITTSTFFSAYVIDMPIQALKWLNDWPVGLKLNTPLSQFFCSTFTLLIQRWGDCVTPLLHSLLPQLIYLLSILSLTGFTTFLAVSHDMLNLLTLHLLFGYKVMRVVCGWQIDSLGGLWNLFRGKRWNVLRQRTDSYEYDIDQLFLGTLLFTVSAFLFPTVLSYTALFGLTSGLIFIICRVLEATRQAMNRFPLFEFVLWIKEPSRVPGKWLFSIKPRESNAYHLKGSLNFTMQTISVGNEGKEIEDKSVMGVLVLKGTPKTLSDILFHQ</sequence>
<dbReference type="PANTHER" id="PTHR21329:SF3">
    <property type="entry name" value="PHOSPHATIDYLINOSITOL N-ACETYLGLUCOSAMINYLTRANSFERASE SUBUNIT Q"/>
    <property type="match status" value="1"/>
</dbReference>
<keyword evidence="1" id="KW-0812">Transmembrane</keyword>
<proteinExistence type="predicted"/>
<feature type="transmembrane region" description="Helical" evidence="1">
    <location>
        <begin position="470"/>
        <end position="488"/>
    </location>
</feature>
<dbReference type="GO" id="GO:0016020">
    <property type="term" value="C:membrane"/>
    <property type="evidence" value="ECO:0007669"/>
    <property type="project" value="InterPro"/>
</dbReference>
<protein>
    <submittedName>
        <fullName evidence="2">Phosphatidylinositol glycan, class Q</fullName>
    </submittedName>
</protein>
<gene>
    <name evidence="2" type="ORF">C361_06993</name>
</gene>
<keyword evidence="1" id="KW-0472">Membrane</keyword>
<dbReference type="Pfam" id="PF05024">
    <property type="entry name" value="Gpi1"/>
    <property type="match status" value="1"/>
</dbReference>
<reference evidence="2 3" key="1">
    <citation type="submission" date="2017-06" db="EMBL/GenBank/DDBJ databases">
        <title>Global population genomics of the pathogenic fungus Cryptococcus neoformans var. grubii.</title>
        <authorList>
            <person name="Cuomo C."/>
            <person name="Litvintseva A."/>
            <person name="Chen Y."/>
            <person name="Young S."/>
            <person name="Zeng Q."/>
            <person name="Chapman S."/>
            <person name="Gujja S."/>
            <person name="Saif S."/>
            <person name="Birren B."/>
        </authorList>
    </citation>
    <scope>NUCLEOTIDE SEQUENCE [LARGE SCALE GENOMIC DNA]</scope>
    <source>
        <strain evidence="2 3">Tu259-1</strain>
    </source>
</reference>
<name>A0A854Q469_CRYNE</name>
<accession>A0A854Q469</accession>
<dbReference type="Proteomes" id="UP000199727">
    <property type="component" value="Unassembled WGS sequence"/>
</dbReference>
<evidence type="ECO:0000313" key="2">
    <source>
        <dbReference type="EMBL" id="OXG10296.1"/>
    </source>
</evidence>
<organism evidence="2 3">
    <name type="scientific">Cryptococcus neoformans Tu259-1</name>
    <dbReference type="NCBI Taxonomy" id="1230072"/>
    <lineage>
        <taxon>Eukaryota</taxon>
        <taxon>Fungi</taxon>
        <taxon>Dikarya</taxon>
        <taxon>Basidiomycota</taxon>
        <taxon>Agaricomycotina</taxon>
        <taxon>Tremellomycetes</taxon>
        <taxon>Tremellales</taxon>
        <taxon>Cryptococcaceae</taxon>
        <taxon>Cryptococcus</taxon>
        <taxon>Cryptococcus neoformans species complex</taxon>
    </lineage>
</organism>
<comment type="caution">
    <text evidence="2">The sequence shown here is derived from an EMBL/GenBank/DDBJ whole genome shotgun (WGS) entry which is preliminary data.</text>
</comment>
<evidence type="ECO:0000313" key="3">
    <source>
        <dbReference type="Proteomes" id="UP000199727"/>
    </source>
</evidence>
<dbReference type="AlphaFoldDB" id="A0A854Q469"/>